<protein>
    <submittedName>
        <fullName evidence="1">Uncharacterized protein</fullName>
    </submittedName>
</protein>
<dbReference type="EMBL" id="KZ308836">
    <property type="protein sequence ID" value="KAG8234652.1"/>
    <property type="molecule type" value="Genomic_DNA"/>
</dbReference>
<comment type="caution">
    <text evidence="1">The sequence shown here is derived from an EMBL/GenBank/DDBJ whole genome shotgun (WGS) entry which is preliminary data.</text>
</comment>
<dbReference type="OrthoDB" id="415359at2759"/>
<gene>
    <name evidence="1" type="ORF">J437_LFUL006540</name>
</gene>
<dbReference type="Proteomes" id="UP000792457">
    <property type="component" value="Unassembled WGS sequence"/>
</dbReference>
<evidence type="ECO:0000313" key="2">
    <source>
        <dbReference type="Proteomes" id="UP000792457"/>
    </source>
</evidence>
<dbReference type="PANTHER" id="PTHR16525:SF0">
    <property type="entry name" value="PROTEIN C12ORF4"/>
    <property type="match status" value="1"/>
</dbReference>
<dbReference type="GO" id="GO:0005737">
    <property type="term" value="C:cytoplasm"/>
    <property type="evidence" value="ECO:0007669"/>
    <property type="project" value="TreeGrafter"/>
</dbReference>
<dbReference type="Pfam" id="PF10154">
    <property type="entry name" value="Fy-3"/>
    <property type="match status" value="1"/>
</dbReference>
<dbReference type="PANTHER" id="PTHR16525">
    <property type="entry name" value="PROTEIN C12ORF4"/>
    <property type="match status" value="1"/>
</dbReference>
<sequence length="181" mass="20428">MSHQDSGTKEVLFTFNIPSITTSLQSKLEIPIKIPYNGCKKELTIRIISIFKLPCYIEEDLYHKLSTFIEKETLNFLDDLADTLLNEAKEGGIAIENDIVKAWEAAFREETLEYGRGVYGKQEDVKEWRGTQGEDVLFAAAYHSLVHSPSLGLVLKCENAHARALQRLAAQRDEEIAALDL</sequence>
<reference evidence="1" key="1">
    <citation type="submission" date="2013-04" db="EMBL/GenBank/DDBJ databases">
        <authorList>
            <person name="Qu J."/>
            <person name="Murali S.C."/>
            <person name="Bandaranaike D."/>
            <person name="Bellair M."/>
            <person name="Blankenburg K."/>
            <person name="Chao H."/>
            <person name="Dinh H."/>
            <person name="Doddapaneni H."/>
            <person name="Downs B."/>
            <person name="Dugan-Rocha S."/>
            <person name="Elkadiri S."/>
            <person name="Gnanaolivu R.D."/>
            <person name="Hernandez B."/>
            <person name="Javaid M."/>
            <person name="Jayaseelan J.C."/>
            <person name="Lee S."/>
            <person name="Li M."/>
            <person name="Ming W."/>
            <person name="Munidasa M."/>
            <person name="Muniz J."/>
            <person name="Nguyen L."/>
            <person name="Ongeri F."/>
            <person name="Osuji N."/>
            <person name="Pu L.-L."/>
            <person name="Puazo M."/>
            <person name="Qu C."/>
            <person name="Quiroz J."/>
            <person name="Raj R."/>
            <person name="Weissenberger G."/>
            <person name="Xin Y."/>
            <person name="Zou X."/>
            <person name="Han Y."/>
            <person name="Richards S."/>
            <person name="Worley K."/>
            <person name="Muzny D."/>
            <person name="Gibbs R."/>
        </authorList>
    </citation>
    <scope>NUCLEOTIDE SEQUENCE</scope>
    <source>
        <strain evidence="1">Sampled in the wild</strain>
    </source>
</reference>
<organism evidence="1 2">
    <name type="scientific">Ladona fulva</name>
    <name type="common">Scarce chaser dragonfly</name>
    <name type="synonym">Libellula fulva</name>
    <dbReference type="NCBI Taxonomy" id="123851"/>
    <lineage>
        <taxon>Eukaryota</taxon>
        <taxon>Metazoa</taxon>
        <taxon>Ecdysozoa</taxon>
        <taxon>Arthropoda</taxon>
        <taxon>Hexapoda</taxon>
        <taxon>Insecta</taxon>
        <taxon>Pterygota</taxon>
        <taxon>Palaeoptera</taxon>
        <taxon>Odonata</taxon>
        <taxon>Epiprocta</taxon>
        <taxon>Anisoptera</taxon>
        <taxon>Libelluloidea</taxon>
        <taxon>Libellulidae</taxon>
        <taxon>Ladona</taxon>
    </lineage>
</organism>
<dbReference type="InterPro" id="IPR019311">
    <property type="entry name" value="Fy-3"/>
</dbReference>
<proteinExistence type="predicted"/>
<dbReference type="AlphaFoldDB" id="A0A8K0P694"/>
<accession>A0A8K0P694</accession>
<evidence type="ECO:0000313" key="1">
    <source>
        <dbReference type="EMBL" id="KAG8234652.1"/>
    </source>
</evidence>
<keyword evidence="2" id="KW-1185">Reference proteome</keyword>
<feature type="non-terminal residue" evidence="1">
    <location>
        <position position="181"/>
    </location>
</feature>
<reference evidence="1" key="2">
    <citation type="submission" date="2017-10" db="EMBL/GenBank/DDBJ databases">
        <title>Ladona fulva Genome sequencing and assembly.</title>
        <authorList>
            <person name="Murali S."/>
            <person name="Richards S."/>
            <person name="Bandaranaike D."/>
            <person name="Bellair M."/>
            <person name="Blankenburg K."/>
            <person name="Chao H."/>
            <person name="Dinh H."/>
            <person name="Doddapaneni H."/>
            <person name="Dugan-Rocha S."/>
            <person name="Elkadiri S."/>
            <person name="Gnanaolivu R."/>
            <person name="Hernandez B."/>
            <person name="Skinner E."/>
            <person name="Javaid M."/>
            <person name="Lee S."/>
            <person name="Li M."/>
            <person name="Ming W."/>
            <person name="Munidasa M."/>
            <person name="Muniz J."/>
            <person name="Nguyen L."/>
            <person name="Hughes D."/>
            <person name="Osuji N."/>
            <person name="Pu L.-L."/>
            <person name="Puazo M."/>
            <person name="Qu C."/>
            <person name="Quiroz J."/>
            <person name="Raj R."/>
            <person name="Weissenberger G."/>
            <person name="Xin Y."/>
            <person name="Zou X."/>
            <person name="Han Y."/>
            <person name="Worley K."/>
            <person name="Muzny D."/>
            <person name="Gibbs R."/>
        </authorList>
    </citation>
    <scope>NUCLEOTIDE SEQUENCE</scope>
    <source>
        <strain evidence="1">Sampled in the wild</strain>
    </source>
</reference>
<name>A0A8K0P694_LADFU</name>